<dbReference type="OrthoDB" id="5509086at2"/>
<gene>
    <name evidence="1" type="ORF">Pla22_48010</name>
</gene>
<dbReference type="AlphaFoldDB" id="A0A5C5WFS1"/>
<dbReference type="EMBL" id="SJPI01000003">
    <property type="protein sequence ID" value="TWT49604.1"/>
    <property type="molecule type" value="Genomic_DNA"/>
</dbReference>
<evidence type="ECO:0008006" key="3">
    <source>
        <dbReference type="Google" id="ProtNLM"/>
    </source>
</evidence>
<dbReference type="RefSeq" id="WP_146517088.1">
    <property type="nucleotide sequence ID" value="NZ_SJPI01000003.1"/>
</dbReference>
<accession>A0A5C5WFS1</accession>
<protein>
    <recommendedName>
        <fullName evidence="3">Tellurite resistance protein TerB</fullName>
    </recommendedName>
</protein>
<reference evidence="1 2" key="1">
    <citation type="submission" date="2019-02" db="EMBL/GenBank/DDBJ databases">
        <title>Deep-cultivation of Planctomycetes and their phenomic and genomic characterization uncovers novel biology.</title>
        <authorList>
            <person name="Wiegand S."/>
            <person name="Jogler M."/>
            <person name="Boedeker C."/>
            <person name="Pinto D."/>
            <person name="Vollmers J."/>
            <person name="Rivas-Marin E."/>
            <person name="Kohn T."/>
            <person name="Peeters S.H."/>
            <person name="Heuer A."/>
            <person name="Rast P."/>
            <person name="Oberbeckmann S."/>
            <person name="Bunk B."/>
            <person name="Jeske O."/>
            <person name="Meyerdierks A."/>
            <person name="Storesund J.E."/>
            <person name="Kallscheuer N."/>
            <person name="Luecker S."/>
            <person name="Lage O.M."/>
            <person name="Pohl T."/>
            <person name="Merkel B.J."/>
            <person name="Hornburger P."/>
            <person name="Mueller R.-W."/>
            <person name="Bruemmer F."/>
            <person name="Labrenz M."/>
            <person name="Spormann A.M."/>
            <person name="Op Den Camp H."/>
            <person name="Overmann J."/>
            <person name="Amann R."/>
            <person name="Jetten M.S.M."/>
            <person name="Mascher T."/>
            <person name="Medema M.H."/>
            <person name="Devos D.P."/>
            <person name="Kaster A.-K."/>
            <person name="Ovreas L."/>
            <person name="Rohde M."/>
            <person name="Galperin M.Y."/>
            <person name="Jogler C."/>
        </authorList>
    </citation>
    <scope>NUCLEOTIDE SEQUENCE [LARGE SCALE GENOMIC DNA]</scope>
    <source>
        <strain evidence="1 2">Pla22</strain>
    </source>
</reference>
<comment type="caution">
    <text evidence="1">The sequence shown here is derived from an EMBL/GenBank/DDBJ whole genome shotgun (WGS) entry which is preliminary data.</text>
</comment>
<evidence type="ECO:0000313" key="2">
    <source>
        <dbReference type="Proteomes" id="UP000316598"/>
    </source>
</evidence>
<dbReference type="Proteomes" id="UP000316598">
    <property type="component" value="Unassembled WGS sequence"/>
</dbReference>
<dbReference type="Gene3D" id="1.10.3680.10">
    <property type="entry name" value="TerB-like"/>
    <property type="match status" value="1"/>
</dbReference>
<evidence type="ECO:0000313" key="1">
    <source>
        <dbReference type="EMBL" id="TWT49604.1"/>
    </source>
</evidence>
<organism evidence="1 2">
    <name type="scientific">Rubripirellula amarantea</name>
    <dbReference type="NCBI Taxonomy" id="2527999"/>
    <lineage>
        <taxon>Bacteria</taxon>
        <taxon>Pseudomonadati</taxon>
        <taxon>Planctomycetota</taxon>
        <taxon>Planctomycetia</taxon>
        <taxon>Pirellulales</taxon>
        <taxon>Pirellulaceae</taxon>
        <taxon>Rubripirellula</taxon>
    </lineage>
</organism>
<dbReference type="SUPFAM" id="SSF158682">
    <property type="entry name" value="TerB-like"/>
    <property type="match status" value="1"/>
</dbReference>
<proteinExistence type="predicted"/>
<dbReference type="InterPro" id="IPR029024">
    <property type="entry name" value="TerB-like"/>
</dbReference>
<name>A0A5C5WFS1_9BACT</name>
<keyword evidence="2" id="KW-1185">Reference proteome</keyword>
<sequence>MFERDAIHERGKALEDEFFHRVDEKLRAELRRKMEHDDAVARLQSATGFEDAQLLSHLVDSDFTPASIAVIALVPLVFVAWADGFITPAERQSILSAALHRGIKDNPTASEVLEQWLHHRPSDSLLELWKEYAIALGQTLTPTLAKMLQQEILRLATAVAQASKKQFSRESISAAEQAVLDKIAEVPITPAQ</sequence>